<protein>
    <submittedName>
        <fullName evidence="2">MFS transporter</fullName>
    </submittedName>
</protein>
<evidence type="ECO:0000313" key="3">
    <source>
        <dbReference type="Proteomes" id="UP001139488"/>
    </source>
</evidence>
<feature type="transmembrane region" description="Helical" evidence="1">
    <location>
        <begin position="94"/>
        <end position="119"/>
    </location>
</feature>
<keyword evidence="1" id="KW-1133">Transmembrane helix</keyword>
<sequence length="399" mass="42971">MRSFRMWHLAQASLGIVQWVGIAILLSPIIIDRTGSGALLGQVMAVIGAAGLLAPLIGATADKLSCHRLFQKLALCIHFIAVLILYFAETTSFIYWTVGLMIGIGSVALLVLNPTFIMAGSKNQKEEGQSLASLFQCQFFGIIVTGLLIAAAEHFLIEPEEQLLILAALILIVFLIVLAFPPPVIKGKMESDNPVENSQDTLAFSKVVWPLFLAAVFFSMFLSANLMELGPLLIKEVFMVEIGNSALGMAASAFISLFMLESAGRWMQKSGPFKVWYAAQVVYLIVGATFWYTAGKDVPQLLPILLLVVLMQAMCWNDMIIPAIADRLSPASPALTQGLLMLCMAGGFGIGAMLAGMSIDQFGYASVFDLSLIGILIALACIVWLTSLMKSGKPKASIA</sequence>
<dbReference type="Gene3D" id="1.20.1250.20">
    <property type="entry name" value="MFS general substrate transporter like domains"/>
    <property type="match status" value="2"/>
</dbReference>
<dbReference type="InterPro" id="IPR036259">
    <property type="entry name" value="MFS_trans_sf"/>
</dbReference>
<dbReference type="AlphaFoldDB" id="A0A9X1WDY1"/>
<feature type="transmembrane region" description="Helical" evidence="1">
    <location>
        <begin position="131"/>
        <end position="151"/>
    </location>
</feature>
<dbReference type="RefSeq" id="WP_244357347.1">
    <property type="nucleotide sequence ID" value="NZ_JAJNNZ010000008.1"/>
</dbReference>
<feature type="transmembrane region" description="Helical" evidence="1">
    <location>
        <begin position="202"/>
        <end position="222"/>
    </location>
</feature>
<keyword evidence="1" id="KW-0812">Transmembrane</keyword>
<gene>
    <name evidence="2" type="ORF">LNL84_11260</name>
</gene>
<feature type="transmembrane region" description="Helical" evidence="1">
    <location>
        <begin position="37"/>
        <end position="57"/>
    </location>
</feature>
<dbReference type="EMBL" id="JAJNNZ010000008">
    <property type="protein sequence ID" value="MCJ2377408.1"/>
    <property type="molecule type" value="Genomic_DNA"/>
</dbReference>
<feature type="transmembrane region" description="Helical" evidence="1">
    <location>
        <begin position="163"/>
        <end position="181"/>
    </location>
</feature>
<feature type="transmembrane region" description="Helical" evidence="1">
    <location>
        <begin position="338"/>
        <end position="359"/>
    </location>
</feature>
<proteinExistence type="predicted"/>
<feature type="transmembrane region" description="Helical" evidence="1">
    <location>
        <begin position="300"/>
        <end position="317"/>
    </location>
</feature>
<organism evidence="2 3">
    <name type="scientific">Vibrio gelatinilyticus</name>
    <dbReference type="NCBI Taxonomy" id="2893468"/>
    <lineage>
        <taxon>Bacteria</taxon>
        <taxon>Pseudomonadati</taxon>
        <taxon>Pseudomonadota</taxon>
        <taxon>Gammaproteobacteria</taxon>
        <taxon>Vibrionales</taxon>
        <taxon>Vibrionaceae</taxon>
        <taxon>Vibrio</taxon>
    </lineage>
</organism>
<feature type="transmembrane region" description="Helical" evidence="1">
    <location>
        <begin position="365"/>
        <end position="385"/>
    </location>
</feature>
<comment type="caution">
    <text evidence="2">The sequence shown here is derived from an EMBL/GenBank/DDBJ whole genome shotgun (WGS) entry which is preliminary data.</text>
</comment>
<evidence type="ECO:0000256" key="1">
    <source>
        <dbReference type="SAM" id="Phobius"/>
    </source>
</evidence>
<accession>A0A9X1WDY1</accession>
<keyword evidence="3" id="KW-1185">Reference proteome</keyword>
<name>A0A9X1WDY1_9VIBR</name>
<dbReference type="SUPFAM" id="SSF103473">
    <property type="entry name" value="MFS general substrate transporter"/>
    <property type="match status" value="1"/>
</dbReference>
<dbReference type="Proteomes" id="UP001139488">
    <property type="component" value="Unassembled WGS sequence"/>
</dbReference>
<feature type="transmembrane region" description="Helical" evidence="1">
    <location>
        <begin position="12"/>
        <end position="31"/>
    </location>
</feature>
<reference evidence="2" key="1">
    <citation type="submission" date="2021-11" db="EMBL/GenBank/DDBJ databases">
        <title>Vibrio ZSDE26 sp. nov. and Vibrio ZSDZ34 sp. nov., isolated from coastal seawater in Qingdao.</title>
        <authorList>
            <person name="Zhang P."/>
        </authorList>
    </citation>
    <scope>NUCLEOTIDE SEQUENCE</scope>
    <source>
        <strain evidence="2">ZSDZ34</strain>
    </source>
</reference>
<feature type="transmembrane region" description="Helical" evidence="1">
    <location>
        <begin position="275"/>
        <end position="294"/>
    </location>
</feature>
<feature type="transmembrane region" description="Helical" evidence="1">
    <location>
        <begin position="69"/>
        <end position="88"/>
    </location>
</feature>
<feature type="transmembrane region" description="Helical" evidence="1">
    <location>
        <begin position="242"/>
        <end position="263"/>
    </location>
</feature>
<evidence type="ECO:0000313" key="2">
    <source>
        <dbReference type="EMBL" id="MCJ2377408.1"/>
    </source>
</evidence>
<keyword evidence="1" id="KW-0472">Membrane</keyword>